<proteinExistence type="predicted"/>
<dbReference type="InterPro" id="IPR041657">
    <property type="entry name" value="HTH_17"/>
</dbReference>
<evidence type="ECO:0000313" key="3">
    <source>
        <dbReference type="EMBL" id="GAB61804.1"/>
    </source>
</evidence>
<comment type="caution">
    <text evidence="3">The sequence shown here is derived from an EMBL/GenBank/DDBJ whole genome shotgun (WGS) entry which is preliminary data.</text>
</comment>
<feature type="compositionally biased region" description="Basic and acidic residues" evidence="1">
    <location>
        <begin position="104"/>
        <end position="113"/>
    </location>
</feature>
<dbReference type="Proteomes" id="UP000002985">
    <property type="component" value="Unassembled WGS sequence"/>
</dbReference>
<keyword evidence="4" id="KW-1185">Reference proteome</keyword>
<dbReference type="EMBL" id="BAFH01000003">
    <property type="protein sequence ID" value="GAB61804.1"/>
    <property type="molecule type" value="Genomic_DNA"/>
</dbReference>
<feature type="domain" description="Helix-turn-helix" evidence="2">
    <location>
        <begin position="3"/>
        <end position="49"/>
    </location>
</feature>
<evidence type="ECO:0000259" key="2">
    <source>
        <dbReference type="Pfam" id="PF12728"/>
    </source>
</evidence>
<sequence>MRLLKIQEIAEFLNVKESTLYSWAKNGLLPSYKLNGLWRFDIEEIEKWIIQSKALPDTSRKTLKKATKAHSNDIDRIVKNAIDDATGKGYNSANGKPGQSQGLGKERKENGTL</sequence>
<dbReference type="InterPro" id="IPR036388">
    <property type="entry name" value="WH-like_DNA-bd_sf"/>
</dbReference>
<organism evidence="3 4">
    <name type="scientific">Candidatus Jettenia caeni</name>
    <dbReference type="NCBI Taxonomy" id="247490"/>
    <lineage>
        <taxon>Bacteria</taxon>
        <taxon>Pseudomonadati</taxon>
        <taxon>Planctomycetota</taxon>
        <taxon>Candidatus Brocadiia</taxon>
        <taxon>Candidatus Brocadiales</taxon>
        <taxon>Candidatus Brocadiaceae</taxon>
        <taxon>Candidatus Jettenia</taxon>
    </lineage>
</organism>
<dbReference type="Gene3D" id="1.10.10.10">
    <property type="entry name" value="Winged helix-like DNA-binding domain superfamily/Winged helix DNA-binding domain"/>
    <property type="match status" value="1"/>
</dbReference>
<gene>
    <name evidence="3" type="ORF">KSU1_C0208</name>
</gene>
<dbReference type="STRING" id="247490.KSU1_C0208"/>
<dbReference type="InterPro" id="IPR010093">
    <property type="entry name" value="SinI_DNA-bd"/>
</dbReference>
<reference evidence="3 4" key="1">
    <citation type="journal article" date="2012" name="FEBS Lett.">
        <title>Anammox organism KSU-1 expresses a NirK-type copper-containing nitrite reductase instead of a NirS-type with cytochrome cd1.</title>
        <authorList>
            <person name="Hira D."/>
            <person name="Toh H."/>
            <person name="Migita C.T."/>
            <person name="Okubo H."/>
            <person name="Nishiyama T."/>
            <person name="Hattori M."/>
            <person name="Furukawa K."/>
            <person name="Fujii T."/>
        </authorList>
    </citation>
    <scope>NUCLEOTIDE SEQUENCE [LARGE SCALE GENOMIC DNA]</scope>
</reference>
<evidence type="ECO:0000256" key="1">
    <source>
        <dbReference type="SAM" id="MobiDB-lite"/>
    </source>
</evidence>
<dbReference type="Pfam" id="PF12728">
    <property type="entry name" value="HTH_17"/>
    <property type="match status" value="1"/>
</dbReference>
<name>I3IJA9_9BACT</name>
<dbReference type="GO" id="GO:0003677">
    <property type="term" value="F:DNA binding"/>
    <property type="evidence" value="ECO:0007669"/>
    <property type="project" value="InterPro"/>
</dbReference>
<dbReference type="InterPro" id="IPR009061">
    <property type="entry name" value="DNA-bd_dom_put_sf"/>
</dbReference>
<feature type="compositionally biased region" description="Polar residues" evidence="1">
    <location>
        <begin position="89"/>
        <end position="102"/>
    </location>
</feature>
<dbReference type="NCBIfam" id="TIGR01764">
    <property type="entry name" value="excise"/>
    <property type="match status" value="1"/>
</dbReference>
<evidence type="ECO:0000313" key="4">
    <source>
        <dbReference type="Proteomes" id="UP000002985"/>
    </source>
</evidence>
<feature type="region of interest" description="Disordered" evidence="1">
    <location>
        <begin position="87"/>
        <end position="113"/>
    </location>
</feature>
<dbReference type="OrthoDB" id="515428at2"/>
<protein>
    <recommendedName>
        <fullName evidence="2">Helix-turn-helix domain-containing protein</fullName>
    </recommendedName>
</protein>
<dbReference type="SUPFAM" id="SSF46955">
    <property type="entry name" value="Putative DNA-binding domain"/>
    <property type="match status" value="1"/>
</dbReference>
<dbReference type="eggNOG" id="ENOG5033AZI">
    <property type="taxonomic scope" value="Bacteria"/>
</dbReference>
<accession>I3IJA9</accession>
<dbReference type="AlphaFoldDB" id="I3IJA9"/>